<dbReference type="InterPro" id="IPR050695">
    <property type="entry name" value="N-acetylmuramoyl_amidase_3"/>
</dbReference>
<feature type="domain" description="MurNAc-LAA" evidence="4">
    <location>
        <begin position="97"/>
        <end position="213"/>
    </location>
</feature>
<proteinExistence type="predicted"/>
<dbReference type="InterPro" id="IPR002508">
    <property type="entry name" value="MurNAc-LAA_cat"/>
</dbReference>
<dbReference type="EC" id="3.5.1.28" evidence="2"/>
<dbReference type="Gene3D" id="3.40.630.40">
    <property type="entry name" value="Zn-dependent exopeptidases"/>
    <property type="match status" value="1"/>
</dbReference>
<name>A0A2Z4LP18_9FLAO</name>
<dbReference type="EMBL" id="CP030104">
    <property type="protein sequence ID" value="AWX43611.1"/>
    <property type="molecule type" value="Genomic_DNA"/>
</dbReference>
<dbReference type="Proteomes" id="UP000248536">
    <property type="component" value="Chromosome"/>
</dbReference>
<dbReference type="AlphaFoldDB" id="A0A2Z4LP18"/>
<sequence length="220" mass="24628">MLITLKLLNRVTLKNVSFAILLLKICFVLGQKKVVVIDPGHGGKDSSAISVNKVLEKDVVLNVAVEILSLNKSLFKNELDIYLTRYTDTLISLSDRSRLARSLKADLFVSLHCNHAKNSNAKGIEVYMHNSNSRFVKESIILGVSILNESTGNLGFKKRGLKTANFQVLRETIKFCPSILVEMGFMTNRNEVDYFLKPKNIKAMALSVLMGIMNYLNYGL</sequence>
<organism evidence="5 6">
    <name type="scientific">Flagellimonas maritima</name>
    <dbReference type="NCBI Taxonomy" id="1383885"/>
    <lineage>
        <taxon>Bacteria</taxon>
        <taxon>Pseudomonadati</taxon>
        <taxon>Bacteroidota</taxon>
        <taxon>Flavobacteriia</taxon>
        <taxon>Flavobacteriales</taxon>
        <taxon>Flavobacteriaceae</taxon>
        <taxon>Flagellimonas</taxon>
    </lineage>
</organism>
<dbReference type="SMART" id="SM00646">
    <property type="entry name" value="Ami_3"/>
    <property type="match status" value="1"/>
</dbReference>
<dbReference type="GO" id="GO:0030288">
    <property type="term" value="C:outer membrane-bounded periplasmic space"/>
    <property type="evidence" value="ECO:0007669"/>
    <property type="project" value="TreeGrafter"/>
</dbReference>
<dbReference type="CDD" id="cd02696">
    <property type="entry name" value="MurNAc-LAA"/>
    <property type="match status" value="1"/>
</dbReference>
<evidence type="ECO:0000313" key="5">
    <source>
        <dbReference type="EMBL" id="AWX43611.1"/>
    </source>
</evidence>
<dbReference type="OrthoDB" id="9806267at2"/>
<dbReference type="GO" id="GO:0009253">
    <property type="term" value="P:peptidoglycan catabolic process"/>
    <property type="evidence" value="ECO:0007669"/>
    <property type="project" value="InterPro"/>
</dbReference>
<evidence type="ECO:0000256" key="2">
    <source>
        <dbReference type="ARBA" id="ARBA00011901"/>
    </source>
</evidence>
<dbReference type="RefSeq" id="WP_112377175.1">
    <property type="nucleotide sequence ID" value="NZ_CP030104.1"/>
</dbReference>
<dbReference type="PANTHER" id="PTHR30404">
    <property type="entry name" value="N-ACETYLMURAMOYL-L-ALANINE AMIDASE"/>
    <property type="match status" value="1"/>
</dbReference>
<accession>A0A2Z4LP18</accession>
<keyword evidence="3 5" id="KW-0378">Hydrolase</keyword>
<evidence type="ECO:0000259" key="4">
    <source>
        <dbReference type="SMART" id="SM00646"/>
    </source>
</evidence>
<evidence type="ECO:0000313" key="6">
    <source>
        <dbReference type="Proteomes" id="UP000248536"/>
    </source>
</evidence>
<dbReference type="Pfam" id="PF01520">
    <property type="entry name" value="Amidase_3"/>
    <property type="match status" value="1"/>
</dbReference>
<dbReference type="GO" id="GO:0008745">
    <property type="term" value="F:N-acetylmuramoyl-L-alanine amidase activity"/>
    <property type="evidence" value="ECO:0007669"/>
    <property type="project" value="UniProtKB-EC"/>
</dbReference>
<dbReference type="KEGG" id="spon:HME9304_00602"/>
<evidence type="ECO:0000256" key="3">
    <source>
        <dbReference type="ARBA" id="ARBA00022801"/>
    </source>
</evidence>
<keyword evidence="6" id="KW-1185">Reference proteome</keyword>
<dbReference type="SUPFAM" id="SSF53187">
    <property type="entry name" value="Zn-dependent exopeptidases"/>
    <property type="match status" value="1"/>
</dbReference>
<gene>
    <name evidence="5" type="ORF">HME9304_00602</name>
</gene>
<evidence type="ECO:0000256" key="1">
    <source>
        <dbReference type="ARBA" id="ARBA00001561"/>
    </source>
</evidence>
<reference evidence="5 6" key="1">
    <citation type="submission" date="2018-06" db="EMBL/GenBank/DDBJ databases">
        <title>Spongiibacterium sp. HME9304 Genome sequencing and assembly.</title>
        <authorList>
            <person name="Kang H."/>
            <person name="Kim H."/>
            <person name="Joh K."/>
        </authorList>
    </citation>
    <scope>NUCLEOTIDE SEQUENCE [LARGE SCALE GENOMIC DNA]</scope>
    <source>
        <strain evidence="5 6">HME9304</strain>
    </source>
</reference>
<comment type="catalytic activity">
    <reaction evidence="1">
        <text>Hydrolyzes the link between N-acetylmuramoyl residues and L-amino acid residues in certain cell-wall glycopeptides.</text>
        <dbReference type="EC" id="3.5.1.28"/>
    </reaction>
</comment>
<protein>
    <recommendedName>
        <fullName evidence="2">N-acetylmuramoyl-L-alanine amidase</fullName>
        <ecNumber evidence="2">3.5.1.28</ecNumber>
    </recommendedName>
</protein>
<dbReference type="PANTHER" id="PTHR30404:SF0">
    <property type="entry name" value="N-ACETYLMURAMOYL-L-ALANINE AMIDASE AMIC"/>
    <property type="match status" value="1"/>
</dbReference>